<evidence type="ECO:0000256" key="1">
    <source>
        <dbReference type="SAM" id="MobiDB-lite"/>
    </source>
</evidence>
<accession>A0A2K3Q7B7</accession>
<dbReference type="Proteomes" id="UP000236621">
    <property type="component" value="Unassembled WGS sequence"/>
</dbReference>
<protein>
    <submittedName>
        <fullName evidence="2">Uncharacterized protein</fullName>
    </submittedName>
</protein>
<keyword evidence="3" id="KW-1185">Reference proteome</keyword>
<feature type="region of interest" description="Disordered" evidence="1">
    <location>
        <begin position="311"/>
        <end position="494"/>
    </location>
</feature>
<dbReference type="EMBL" id="NRSZ01001091">
    <property type="protein sequence ID" value="PNY23466.1"/>
    <property type="molecule type" value="Genomic_DNA"/>
</dbReference>
<evidence type="ECO:0000313" key="3">
    <source>
        <dbReference type="Proteomes" id="UP000236621"/>
    </source>
</evidence>
<gene>
    <name evidence="2" type="ORF">TCAP_06589</name>
</gene>
<dbReference type="AlphaFoldDB" id="A0A2K3Q7B7"/>
<reference evidence="2 3" key="1">
    <citation type="submission" date="2017-08" db="EMBL/GenBank/DDBJ databases">
        <title>Harnessing the power of phylogenomics to disentangle the directionality and signatures of interkingdom host jumping in the parasitic fungal genus Tolypocladium.</title>
        <authorList>
            <person name="Quandt C.A."/>
            <person name="Patterson W."/>
            <person name="Spatafora J.W."/>
        </authorList>
    </citation>
    <scope>NUCLEOTIDE SEQUENCE [LARGE SCALE GENOMIC DNA]</scope>
    <source>
        <strain evidence="2 3">CBS 113982</strain>
    </source>
</reference>
<organism evidence="2 3">
    <name type="scientific">Tolypocladium capitatum</name>
    <dbReference type="NCBI Taxonomy" id="45235"/>
    <lineage>
        <taxon>Eukaryota</taxon>
        <taxon>Fungi</taxon>
        <taxon>Dikarya</taxon>
        <taxon>Ascomycota</taxon>
        <taxon>Pezizomycotina</taxon>
        <taxon>Sordariomycetes</taxon>
        <taxon>Hypocreomycetidae</taxon>
        <taxon>Hypocreales</taxon>
        <taxon>Ophiocordycipitaceae</taxon>
        <taxon>Tolypocladium</taxon>
    </lineage>
</organism>
<feature type="region of interest" description="Disordered" evidence="1">
    <location>
        <begin position="158"/>
        <end position="202"/>
    </location>
</feature>
<name>A0A2K3Q7B7_9HYPO</name>
<feature type="compositionally biased region" description="Basic and acidic residues" evidence="1">
    <location>
        <begin position="123"/>
        <end position="134"/>
    </location>
</feature>
<feature type="compositionally biased region" description="Basic and acidic residues" evidence="1">
    <location>
        <begin position="631"/>
        <end position="643"/>
    </location>
</feature>
<feature type="region of interest" description="Disordered" evidence="1">
    <location>
        <begin position="246"/>
        <end position="298"/>
    </location>
</feature>
<dbReference type="STRING" id="45235.A0A2K3Q7B7"/>
<feature type="compositionally biased region" description="Basic and acidic residues" evidence="1">
    <location>
        <begin position="289"/>
        <end position="298"/>
    </location>
</feature>
<feature type="region of interest" description="Disordered" evidence="1">
    <location>
        <begin position="620"/>
        <end position="643"/>
    </location>
</feature>
<feature type="compositionally biased region" description="Basic and acidic residues" evidence="1">
    <location>
        <begin position="313"/>
        <end position="342"/>
    </location>
</feature>
<feature type="region of interest" description="Disordered" evidence="1">
    <location>
        <begin position="107"/>
        <end position="134"/>
    </location>
</feature>
<sequence length="689" mass="77087">VQWNEPDGLRKPTAEELSKNYDDLDKYGAVRWNEPDGLCKLTPEELSKNYDDLDKYGAIRWNEPDGLRKLTPEELSKNYDDLEKYGAVRWNEPDGLRKLTPEELSKNYDDLDKYGPVTWNEPDGLRRLTPEEESKQYTDLGAYKQGYVADEAVLQAHEETQQDPTQKAEPIPAKVEVPSEDPTKLCDDLDEYGPVRWNEPDGLRRLTPEELSKNYDDLDKYGAIRWNEPDGLRRLTPEELSKKYKDLPRYRQYDNSGPATPRVHPEEASKQYEDLRKYDSFPNAGPTTERIHPELASRQYKDLSKYPVAGFEEPEKTRHIHPEELTKNYGDLDKYKPRRFDSPSRAYPMHPEEATKFYKDLTQYKPVMHNEPDGKRAATPDPASKGPEGYDARVKDSSQQSSGEDAGLSSMDESFPSEEAKLEPSLHRRWERRLSRGATTHDVEKKQAEADAYSKAPQGLRTSYTEGCGGKATRPTLVKHHQSTTPREGDQRPASYKILAYDASTQSISVAETTSAVDETASPASPASPADVLLRLSNPSKFLPHFRALQAQGYEIASGSGDVLVFRKVRPGSPEAAWTAGVAPGKGSPINPIDMMGKPVTGNFASPTGFVNYDALAEGEGHKPSPPYTKATREEGYNDDGLRKGKKKWSFGRKVVVGTVWVAGTAYAAGVLGEHSATGGMEGSRPKRP</sequence>
<feature type="compositionally biased region" description="Basic and acidic residues" evidence="1">
    <location>
        <begin position="368"/>
        <end position="378"/>
    </location>
</feature>
<dbReference type="OrthoDB" id="3946750at2759"/>
<feature type="compositionally biased region" description="Basic and acidic residues" evidence="1">
    <location>
        <begin position="350"/>
        <end position="359"/>
    </location>
</feature>
<comment type="caution">
    <text evidence="2">The sequence shown here is derived from an EMBL/GenBank/DDBJ whole genome shotgun (WGS) entry which is preliminary data.</text>
</comment>
<feature type="non-terminal residue" evidence="2">
    <location>
        <position position="1"/>
    </location>
</feature>
<proteinExistence type="predicted"/>
<evidence type="ECO:0000313" key="2">
    <source>
        <dbReference type="EMBL" id="PNY23466.1"/>
    </source>
</evidence>
<feature type="compositionally biased region" description="Basic and acidic residues" evidence="1">
    <location>
        <begin position="263"/>
        <end position="279"/>
    </location>
</feature>
<feature type="compositionally biased region" description="Basic and acidic residues" evidence="1">
    <location>
        <begin position="418"/>
        <end position="449"/>
    </location>
</feature>